<keyword evidence="1" id="KW-0812">Transmembrane</keyword>
<comment type="caution">
    <text evidence="2">The sequence shown here is derived from an EMBL/GenBank/DDBJ whole genome shotgun (WGS) entry which is preliminary data.</text>
</comment>
<gene>
    <name evidence="2" type="ORF">BOCO_0382</name>
</gene>
<name>A0A261ESQ7_9BIFI</name>
<evidence type="ECO:0000313" key="2">
    <source>
        <dbReference type="EMBL" id="OZG49865.1"/>
    </source>
</evidence>
<dbReference type="Proteomes" id="UP000216004">
    <property type="component" value="Unassembled WGS sequence"/>
</dbReference>
<evidence type="ECO:0000313" key="3">
    <source>
        <dbReference type="Proteomes" id="UP000216004"/>
    </source>
</evidence>
<dbReference type="AlphaFoldDB" id="A0A261ESQ7"/>
<reference evidence="2 3" key="1">
    <citation type="journal article" date="2017" name="BMC Genomics">
        <title>Comparative genomic and phylogenomic analyses of the Bifidobacteriaceae family.</title>
        <authorList>
            <person name="Lugli G.A."/>
            <person name="Milani C."/>
            <person name="Turroni F."/>
            <person name="Duranti S."/>
            <person name="Mancabelli L."/>
            <person name="Mangifesta M."/>
            <person name="Ferrario C."/>
            <person name="Modesto M."/>
            <person name="Mattarelli P."/>
            <person name="Jiri K."/>
            <person name="van Sinderen D."/>
            <person name="Ventura M."/>
        </authorList>
    </citation>
    <scope>NUCLEOTIDE SEQUENCE [LARGE SCALE GENOMIC DNA]</scope>
    <source>
        <strain evidence="2 3">DSM 22924</strain>
    </source>
</reference>
<keyword evidence="3" id="KW-1185">Reference proteome</keyword>
<accession>A0A261ESQ7</accession>
<keyword evidence="1" id="KW-1133">Transmembrane helix</keyword>
<dbReference type="RefSeq" id="WP_094722429.1">
    <property type="nucleotide sequence ID" value="NZ_MWWS01000004.1"/>
</dbReference>
<dbReference type="EMBL" id="MWWS01000004">
    <property type="protein sequence ID" value="OZG49865.1"/>
    <property type="molecule type" value="Genomic_DNA"/>
</dbReference>
<proteinExistence type="predicted"/>
<organism evidence="2 3">
    <name type="scientific">Bombiscardovia coagulans</name>
    <dbReference type="NCBI Taxonomy" id="686666"/>
    <lineage>
        <taxon>Bacteria</taxon>
        <taxon>Bacillati</taxon>
        <taxon>Actinomycetota</taxon>
        <taxon>Actinomycetes</taxon>
        <taxon>Bifidobacteriales</taxon>
        <taxon>Bifidobacteriaceae</taxon>
        <taxon>Bombiscardovia</taxon>
    </lineage>
</organism>
<feature type="transmembrane region" description="Helical" evidence="1">
    <location>
        <begin position="12"/>
        <end position="31"/>
    </location>
</feature>
<protein>
    <submittedName>
        <fullName evidence="2">Uncharacterized protein</fullName>
    </submittedName>
</protein>
<keyword evidence="1" id="KW-0472">Membrane</keyword>
<evidence type="ECO:0000256" key="1">
    <source>
        <dbReference type="SAM" id="Phobius"/>
    </source>
</evidence>
<feature type="transmembrane region" description="Helical" evidence="1">
    <location>
        <begin position="37"/>
        <end position="59"/>
    </location>
</feature>
<sequence>MHKINEKQQGCSRWFTLLLGVVASGLIVLAIGSSSRLWSSLFFTGALFIGPWWIMRVWGNRLTRLFSQR</sequence>